<evidence type="ECO:0000256" key="1">
    <source>
        <dbReference type="ARBA" id="ARBA00022450"/>
    </source>
</evidence>
<feature type="domain" description="PKS/mFAS DH" evidence="9">
    <location>
        <begin position="923"/>
        <end position="1189"/>
    </location>
</feature>
<proteinExistence type="predicted"/>
<accession>A0A060Q316</accession>
<dbReference type="InterPro" id="IPR018201">
    <property type="entry name" value="Ketoacyl_synth_AS"/>
</dbReference>
<protein>
    <submittedName>
        <fullName evidence="10">Putative polyketide synthase</fullName>
    </submittedName>
</protein>
<dbReference type="Gene3D" id="1.10.1200.10">
    <property type="entry name" value="ACP-like"/>
    <property type="match status" value="1"/>
</dbReference>
<evidence type="ECO:0000256" key="4">
    <source>
        <dbReference type="ARBA" id="ARBA00023268"/>
    </source>
</evidence>
<dbReference type="SMART" id="SM00826">
    <property type="entry name" value="PKS_DH"/>
    <property type="match status" value="1"/>
</dbReference>
<keyword evidence="4" id="KW-0511">Multifunctional enzyme</keyword>
<dbReference type="SMART" id="SM01294">
    <property type="entry name" value="PKS_PP_betabranch"/>
    <property type="match status" value="1"/>
</dbReference>
<dbReference type="Pfam" id="PF00550">
    <property type="entry name" value="PP-binding"/>
    <property type="match status" value="1"/>
</dbReference>
<evidence type="ECO:0000256" key="2">
    <source>
        <dbReference type="ARBA" id="ARBA00022553"/>
    </source>
</evidence>
<dbReference type="GO" id="GO:0004312">
    <property type="term" value="F:fatty acid synthase activity"/>
    <property type="evidence" value="ECO:0007669"/>
    <property type="project" value="TreeGrafter"/>
</dbReference>
<dbReference type="InterPro" id="IPR032821">
    <property type="entry name" value="PKS_assoc"/>
</dbReference>
<dbReference type="InterPro" id="IPR014043">
    <property type="entry name" value="Acyl_transferase_dom"/>
</dbReference>
<evidence type="ECO:0000259" key="7">
    <source>
        <dbReference type="PROSITE" id="PS50075"/>
    </source>
</evidence>
<organism evidence="10">
    <name type="scientific">Nocardia asteroides</name>
    <dbReference type="NCBI Taxonomy" id="1824"/>
    <lineage>
        <taxon>Bacteria</taxon>
        <taxon>Bacillati</taxon>
        <taxon>Actinomycetota</taxon>
        <taxon>Actinomycetes</taxon>
        <taxon>Mycobacteriales</taxon>
        <taxon>Nocardiaceae</taxon>
        <taxon>Nocardia</taxon>
    </lineage>
</organism>
<dbReference type="InterPro" id="IPR042104">
    <property type="entry name" value="PKS_dehydratase_sf"/>
</dbReference>
<dbReference type="Gene3D" id="3.40.47.10">
    <property type="match status" value="1"/>
</dbReference>
<evidence type="ECO:0000313" key="10">
    <source>
        <dbReference type="EMBL" id="BAO99064.1"/>
    </source>
</evidence>
<keyword evidence="1" id="KW-0596">Phosphopantetheine</keyword>
<dbReference type="InterPro" id="IPR020806">
    <property type="entry name" value="PKS_PP-bd"/>
</dbReference>
<feature type="region of interest" description="N-terminal hotdog fold" evidence="5">
    <location>
        <begin position="923"/>
        <end position="1045"/>
    </location>
</feature>
<keyword evidence="3" id="KW-0808">Transferase</keyword>
<keyword evidence="2" id="KW-0597">Phosphoprotein</keyword>
<dbReference type="CDD" id="cd00833">
    <property type="entry name" value="PKS"/>
    <property type="match status" value="1"/>
</dbReference>
<evidence type="ECO:0000256" key="5">
    <source>
        <dbReference type="PROSITE-ProRule" id="PRU01363"/>
    </source>
</evidence>
<dbReference type="Pfam" id="PF00698">
    <property type="entry name" value="Acyl_transf_1"/>
    <property type="match status" value="1"/>
</dbReference>
<feature type="compositionally biased region" description="Basic and acidic residues" evidence="6">
    <location>
        <begin position="13"/>
        <end position="25"/>
    </location>
</feature>
<dbReference type="Gene3D" id="3.30.70.3290">
    <property type="match status" value="1"/>
</dbReference>
<feature type="region of interest" description="Disordered" evidence="6">
    <location>
        <begin position="1"/>
        <end position="26"/>
    </location>
</feature>
<dbReference type="InterPro" id="IPR014031">
    <property type="entry name" value="Ketoacyl_synth_C"/>
</dbReference>
<dbReference type="Gene3D" id="3.40.366.10">
    <property type="entry name" value="Malonyl-Coenzyme A Acyl Carrier Protein, domain 2"/>
    <property type="match status" value="1"/>
</dbReference>
<dbReference type="PANTHER" id="PTHR43775">
    <property type="entry name" value="FATTY ACID SYNTHASE"/>
    <property type="match status" value="1"/>
</dbReference>
<dbReference type="EMBL" id="AB700128">
    <property type="protein sequence ID" value="BAO99064.1"/>
    <property type="molecule type" value="Genomic_DNA"/>
</dbReference>
<dbReference type="InterPro" id="IPR049552">
    <property type="entry name" value="PKS_DH_N"/>
</dbReference>
<evidence type="ECO:0000259" key="9">
    <source>
        <dbReference type="PROSITE" id="PS52019"/>
    </source>
</evidence>
<evidence type="ECO:0000256" key="6">
    <source>
        <dbReference type="SAM" id="MobiDB-lite"/>
    </source>
</evidence>
<dbReference type="GO" id="GO:0031177">
    <property type="term" value="F:phosphopantetheine binding"/>
    <property type="evidence" value="ECO:0007669"/>
    <property type="project" value="InterPro"/>
</dbReference>
<dbReference type="InterPro" id="IPR036736">
    <property type="entry name" value="ACP-like_sf"/>
</dbReference>
<feature type="region of interest" description="C-terminal hotdog fold" evidence="5">
    <location>
        <begin position="1056"/>
        <end position="1189"/>
    </location>
</feature>
<dbReference type="SUPFAM" id="SSF53901">
    <property type="entry name" value="Thiolase-like"/>
    <property type="match status" value="1"/>
</dbReference>
<dbReference type="Gene3D" id="3.10.129.110">
    <property type="entry name" value="Polyketide synthase dehydratase"/>
    <property type="match status" value="1"/>
</dbReference>
<feature type="domain" description="Ketosynthase family 3 (KS3)" evidence="8">
    <location>
        <begin position="30"/>
        <end position="455"/>
    </location>
</feature>
<evidence type="ECO:0000256" key="3">
    <source>
        <dbReference type="ARBA" id="ARBA00022679"/>
    </source>
</evidence>
<evidence type="ECO:0000259" key="8">
    <source>
        <dbReference type="PROSITE" id="PS52004"/>
    </source>
</evidence>
<dbReference type="Pfam" id="PF00109">
    <property type="entry name" value="ketoacyl-synt"/>
    <property type="match status" value="1"/>
</dbReference>
<name>A0A060Q316_NOCAS</name>
<dbReference type="GO" id="GO:0004315">
    <property type="term" value="F:3-oxoacyl-[acyl-carrier-protein] synthase activity"/>
    <property type="evidence" value="ECO:0007669"/>
    <property type="project" value="InterPro"/>
</dbReference>
<dbReference type="InterPro" id="IPR020841">
    <property type="entry name" value="PKS_Beta-ketoAc_synthase_dom"/>
</dbReference>
<dbReference type="SUPFAM" id="SSF52151">
    <property type="entry name" value="FabD/lysophospholipase-like"/>
    <property type="match status" value="1"/>
</dbReference>
<feature type="active site" description="Proton donor; for dehydratase activity" evidence="5">
    <location>
        <position position="1111"/>
    </location>
</feature>
<dbReference type="FunFam" id="3.40.47.10:FF:000019">
    <property type="entry name" value="Polyketide synthase type I"/>
    <property type="match status" value="1"/>
</dbReference>
<dbReference type="Pfam" id="PF02801">
    <property type="entry name" value="Ketoacyl-synt_C"/>
    <property type="match status" value="1"/>
</dbReference>
<dbReference type="InterPro" id="IPR009081">
    <property type="entry name" value="PP-bd_ACP"/>
</dbReference>
<dbReference type="PROSITE" id="PS52004">
    <property type="entry name" value="KS3_2"/>
    <property type="match status" value="1"/>
</dbReference>
<feature type="domain" description="Carrier" evidence="7">
    <location>
        <begin position="1211"/>
        <end position="1289"/>
    </location>
</feature>
<sequence length="1291" mass="135532">MTAPAGSAPLTPRNEKAMSHPEHDNAGTAVDPVAVIGIGCRFPGDVGSPADFWDLLAAGRDTYGEIPPERWSRYRHRTPQFATAVRNTVTRGSFLREIDRFDAEFFGISPREAALMDPQQRLLLEVTWDALEQAGIAPRTLAGSDTGVFVGVCTGDYGALMLEDLAGIEAWTGIGAATCAVANRLSHSFDLRGPSVAVDTACSASLVALHLASQSLRNGECDLAIVGGVNLVVTPGQTITLDAAGALAPDGRSKAFDATADGYGRGEGCGVVVLRRLDSAQRDGDQVLALVRGSSVNQDGRTNGIMAPSGQAQAHVMQRACKHAGIDPATVDFVEAHGTGTRLGDPMEAEALAAVYGSARPAGEPLLIGSVKANIGHLEGAAGVASVIKTVLALANGEIPRTPLVSEPNPEIPWDTAGLRLTTEHTPWPTGHGPRRAGVSGFGYGGTVAHLVLEEAPAAPARPAAAPRADLDGHRLFPLSAAAEPALRAYADRLADWVERRAGAVSLDAVGHTLTHRRSQLAHNAVVVARDESELVARLRALAADRRDPGVATGPTAGEFGKGLVWVFSGHGSQWRGMGRDLLAVPEFAAVVDEIEPVFLAEIGFSPRQVLLDDEVDGVDRIQTMIFVMQVGLAAMWRAYGVTPDAVIGHSVGEIAAAVAAGALSVTDGATLICRRSLLLRRVAGAGAMAMVTIPLGAAQEKLGDRTDLVAAIASSTVSSVLSGDPAAVDEVLASWPEEGIGVRRVASDVAFHSPHMDPLLDELALAGADLTYRPHTVRMYSTALLDARSAPATDAGYWVANLRNPVRLAGAVEAALADGFRDFLEISPHPVVAHSVRETLGESGFDDAFVGTTLRRDLPEQLTFLAALGAVHCRGLLVDLDRLHPAAEPAELPGYAWQGRQLWYAPSVAGRVPGQGHDASSHTLLGTASTVAGSDLRIWNTVLVDENRPYPGSHALNGAEIVPAAVLVETFRQAGAGADGPLALATVAMRHPLLTEGEREVQIVHDPERGVLRIASRTPGEDPEQEAAWLIHAEAATVAPAPLPAALGDPAQRRMFPVDPGVIHQRLATVGVPETGFDWRVEDLLMGADVVRARVRVAPGGSSTWAPLLDAVMSIAPAAFGGDPLLRMVVQIDDVTCAGAPPEEAVIEVALDPARTDVVDGLVAGTDGTVIARVTGMVYPVIDRPVEDDATAGTGALGPVLSLENLTAEQLHALVVTEVTGTIAGEMRLPDTADLHPRRPLLEQGLDSVMTVTIRKKLEKRFGHKLQATVFWQQPTVVAIADHLTELLTA</sequence>
<dbReference type="InterPro" id="IPR050091">
    <property type="entry name" value="PKS_NRPS_Biosynth_Enz"/>
</dbReference>
<dbReference type="GO" id="GO:0006633">
    <property type="term" value="P:fatty acid biosynthetic process"/>
    <property type="evidence" value="ECO:0007669"/>
    <property type="project" value="InterPro"/>
</dbReference>
<dbReference type="Pfam" id="PF21089">
    <property type="entry name" value="PKS_DH_N"/>
    <property type="match status" value="1"/>
</dbReference>
<dbReference type="InterPro" id="IPR001227">
    <property type="entry name" value="Ac_transferase_dom_sf"/>
</dbReference>
<dbReference type="SMART" id="SM00823">
    <property type="entry name" value="PKS_PP"/>
    <property type="match status" value="1"/>
</dbReference>
<dbReference type="InterPro" id="IPR014030">
    <property type="entry name" value="Ketoacyl_synth_N"/>
</dbReference>
<dbReference type="SMART" id="SM00827">
    <property type="entry name" value="PKS_AT"/>
    <property type="match status" value="1"/>
</dbReference>
<dbReference type="InterPro" id="IPR020807">
    <property type="entry name" value="PKS_DH"/>
</dbReference>
<dbReference type="InterPro" id="IPR016035">
    <property type="entry name" value="Acyl_Trfase/lysoPLipase"/>
</dbReference>
<dbReference type="PROSITE" id="PS00606">
    <property type="entry name" value="KS3_1"/>
    <property type="match status" value="1"/>
</dbReference>
<dbReference type="PROSITE" id="PS52019">
    <property type="entry name" value="PKS_MFAS_DH"/>
    <property type="match status" value="1"/>
</dbReference>
<feature type="active site" description="Proton acceptor; for dehydratase activity" evidence="5">
    <location>
        <position position="955"/>
    </location>
</feature>
<reference evidence="10" key="1">
    <citation type="journal article" date="2014" name="BMC Genomics">
        <title>Genome based analysis of type-I polyketide synthase and nonribosomal peptide synthetase gene clusters in seven strains of five representative Nocardia species.</title>
        <authorList>
            <person name="Komaki H."/>
            <person name="Ichikawa N."/>
            <person name="Hosoyama A."/>
            <person name="Takahashi-Nakaguchi A."/>
            <person name="Matsuzawa T."/>
            <person name="Suzuki K."/>
            <person name="Fujita N."/>
            <person name="Gonoi T."/>
        </authorList>
    </citation>
    <scope>NUCLEOTIDE SEQUENCE</scope>
    <source>
        <strain evidence="10">NBRC 15531</strain>
    </source>
</reference>
<dbReference type="PROSITE" id="PS50075">
    <property type="entry name" value="CARRIER"/>
    <property type="match status" value="1"/>
</dbReference>
<dbReference type="PANTHER" id="PTHR43775:SF37">
    <property type="entry name" value="SI:DKEY-61P9.11"/>
    <property type="match status" value="1"/>
</dbReference>
<dbReference type="Pfam" id="PF16197">
    <property type="entry name" value="KAsynt_C_assoc"/>
    <property type="match status" value="1"/>
</dbReference>
<dbReference type="InterPro" id="IPR049900">
    <property type="entry name" value="PKS_mFAS_DH"/>
</dbReference>
<dbReference type="SUPFAM" id="SSF47336">
    <property type="entry name" value="ACP-like"/>
    <property type="match status" value="1"/>
</dbReference>
<dbReference type="SMART" id="SM00825">
    <property type="entry name" value="PKS_KS"/>
    <property type="match status" value="1"/>
</dbReference>
<dbReference type="InterPro" id="IPR016039">
    <property type="entry name" value="Thiolase-like"/>
</dbReference>